<evidence type="ECO:0000313" key="5">
    <source>
        <dbReference type="Proteomes" id="UP001218188"/>
    </source>
</evidence>
<dbReference type="SUPFAM" id="SSF53187">
    <property type="entry name" value="Zn-dependent exopeptidases"/>
    <property type="match status" value="1"/>
</dbReference>
<comment type="caution">
    <text evidence="4">The sequence shown here is derived from an EMBL/GenBank/DDBJ whole genome shotgun (WGS) entry which is preliminary data.</text>
</comment>
<dbReference type="PANTHER" id="PTHR43270">
    <property type="entry name" value="BETA-ALA-HIS DIPEPTIDASE"/>
    <property type="match status" value="1"/>
</dbReference>
<dbReference type="GO" id="GO:0004180">
    <property type="term" value="F:carboxypeptidase activity"/>
    <property type="evidence" value="ECO:0007669"/>
    <property type="project" value="UniProtKB-KW"/>
</dbReference>
<keyword evidence="1" id="KW-0645">Protease</keyword>
<dbReference type="AlphaFoldDB" id="A0AAD6T1Z7"/>
<keyword evidence="2" id="KW-0479">Metal-binding</keyword>
<reference evidence="4" key="1">
    <citation type="submission" date="2023-03" db="EMBL/GenBank/DDBJ databases">
        <title>Massive genome expansion in bonnet fungi (Mycena s.s.) driven by repeated elements and novel gene families across ecological guilds.</title>
        <authorList>
            <consortium name="Lawrence Berkeley National Laboratory"/>
            <person name="Harder C.B."/>
            <person name="Miyauchi S."/>
            <person name="Viragh M."/>
            <person name="Kuo A."/>
            <person name="Thoen E."/>
            <person name="Andreopoulos B."/>
            <person name="Lu D."/>
            <person name="Skrede I."/>
            <person name="Drula E."/>
            <person name="Henrissat B."/>
            <person name="Morin E."/>
            <person name="Kohler A."/>
            <person name="Barry K."/>
            <person name="LaButti K."/>
            <person name="Morin E."/>
            <person name="Salamov A."/>
            <person name="Lipzen A."/>
            <person name="Mereny Z."/>
            <person name="Hegedus B."/>
            <person name="Baldrian P."/>
            <person name="Stursova M."/>
            <person name="Weitz H."/>
            <person name="Taylor A."/>
            <person name="Grigoriev I.V."/>
            <person name="Nagy L.G."/>
            <person name="Martin F."/>
            <person name="Kauserud H."/>
        </authorList>
    </citation>
    <scope>NUCLEOTIDE SEQUENCE</scope>
    <source>
        <strain evidence="4">CBHHK200</strain>
    </source>
</reference>
<feature type="non-terminal residue" evidence="4">
    <location>
        <position position="89"/>
    </location>
</feature>
<evidence type="ECO:0000256" key="2">
    <source>
        <dbReference type="ARBA" id="ARBA00022723"/>
    </source>
</evidence>
<dbReference type="PANTHER" id="PTHR43270:SF4">
    <property type="entry name" value="CARNOSINE DIPEPTIDASE 2, ISOFORM A"/>
    <property type="match status" value="1"/>
</dbReference>
<feature type="non-terminal residue" evidence="4">
    <location>
        <position position="1"/>
    </location>
</feature>
<dbReference type="Gene3D" id="3.40.630.10">
    <property type="entry name" value="Zn peptidases"/>
    <property type="match status" value="1"/>
</dbReference>
<name>A0AAD6T1Z7_9AGAR</name>
<evidence type="ECO:0000256" key="3">
    <source>
        <dbReference type="ARBA" id="ARBA00022801"/>
    </source>
</evidence>
<keyword evidence="5" id="KW-1185">Reference proteome</keyword>
<accession>A0AAD6T1Z7</accession>
<keyword evidence="4" id="KW-0121">Carboxypeptidase</keyword>
<evidence type="ECO:0000256" key="1">
    <source>
        <dbReference type="ARBA" id="ARBA00022670"/>
    </source>
</evidence>
<evidence type="ECO:0000313" key="4">
    <source>
        <dbReference type="EMBL" id="KAJ7035877.1"/>
    </source>
</evidence>
<dbReference type="Proteomes" id="UP001218188">
    <property type="component" value="Unassembled WGS sequence"/>
</dbReference>
<dbReference type="InterPro" id="IPR051458">
    <property type="entry name" value="Cyt/Met_Dipeptidase"/>
</dbReference>
<protein>
    <submittedName>
        <fullName evidence="4">Glutamate carboxypeptidase</fullName>
    </submittedName>
</protein>
<dbReference type="GO" id="GO:0006508">
    <property type="term" value="P:proteolysis"/>
    <property type="evidence" value="ECO:0007669"/>
    <property type="project" value="UniProtKB-KW"/>
</dbReference>
<gene>
    <name evidence="4" type="ORF">C8F04DRAFT_904469</name>
</gene>
<keyword evidence="3" id="KW-0378">Hydrolase</keyword>
<dbReference type="EMBL" id="JARJCM010000047">
    <property type="protein sequence ID" value="KAJ7035877.1"/>
    <property type="molecule type" value="Genomic_DNA"/>
</dbReference>
<organism evidence="4 5">
    <name type="scientific">Mycena alexandri</name>
    <dbReference type="NCBI Taxonomy" id="1745969"/>
    <lineage>
        <taxon>Eukaryota</taxon>
        <taxon>Fungi</taxon>
        <taxon>Dikarya</taxon>
        <taxon>Basidiomycota</taxon>
        <taxon>Agaricomycotina</taxon>
        <taxon>Agaricomycetes</taxon>
        <taxon>Agaricomycetidae</taxon>
        <taxon>Agaricales</taxon>
        <taxon>Marasmiineae</taxon>
        <taxon>Mycenaceae</taxon>
        <taxon>Mycena</taxon>
    </lineage>
</organism>
<sequence length="89" mass="9719">LSWVDANTDAFISRLSHAVAIPSISGDPAYRPRVQEMSDWLNAELNKVGVETKQVDLGTHVMDGQTLPLPNAILGRIGDDTSKKTVLIY</sequence>
<dbReference type="GO" id="GO:0046872">
    <property type="term" value="F:metal ion binding"/>
    <property type="evidence" value="ECO:0007669"/>
    <property type="project" value="UniProtKB-KW"/>
</dbReference>
<proteinExistence type="predicted"/>